<evidence type="ECO:0000256" key="5">
    <source>
        <dbReference type="ARBA" id="ARBA00023237"/>
    </source>
</evidence>
<keyword evidence="5" id="KW-0998">Cell outer membrane</keyword>
<dbReference type="GO" id="GO:0009279">
    <property type="term" value="C:cell outer membrane"/>
    <property type="evidence" value="ECO:0007669"/>
    <property type="project" value="UniProtKB-SubCell"/>
</dbReference>
<protein>
    <submittedName>
        <fullName evidence="9">Copper amine oxidase</fullName>
    </submittedName>
</protein>
<dbReference type="Gene3D" id="1.20.1600.10">
    <property type="entry name" value="Outer membrane efflux proteins (OEP)"/>
    <property type="match status" value="1"/>
</dbReference>
<keyword evidence="6" id="KW-0175">Coiled coil</keyword>
<feature type="signal peptide" evidence="8">
    <location>
        <begin position="1"/>
        <end position="24"/>
    </location>
</feature>
<evidence type="ECO:0000313" key="9">
    <source>
        <dbReference type="EMBL" id="ASR47672.1"/>
    </source>
</evidence>
<evidence type="ECO:0000256" key="7">
    <source>
        <dbReference type="SAM" id="MobiDB-lite"/>
    </source>
</evidence>
<dbReference type="SUPFAM" id="SSF56954">
    <property type="entry name" value="Outer membrane efflux proteins (OEP)"/>
    <property type="match status" value="1"/>
</dbReference>
<dbReference type="AlphaFoldDB" id="A0A222WNX4"/>
<dbReference type="GO" id="GO:1990281">
    <property type="term" value="C:efflux pump complex"/>
    <property type="evidence" value="ECO:0007669"/>
    <property type="project" value="TreeGrafter"/>
</dbReference>
<keyword evidence="4" id="KW-0472">Membrane</keyword>
<evidence type="ECO:0000256" key="1">
    <source>
        <dbReference type="ARBA" id="ARBA00004442"/>
    </source>
</evidence>
<dbReference type="GO" id="GO:0015288">
    <property type="term" value="F:porin activity"/>
    <property type="evidence" value="ECO:0007669"/>
    <property type="project" value="TreeGrafter"/>
</dbReference>
<dbReference type="EMBL" id="CP020028">
    <property type="protein sequence ID" value="ASR47672.1"/>
    <property type="molecule type" value="Genomic_DNA"/>
</dbReference>
<dbReference type="OrthoDB" id="2659493at2"/>
<dbReference type="Proteomes" id="UP000214666">
    <property type="component" value="Chromosome"/>
</dbReference>
<name>A0A222WNX4_9BACL</name>
<evidence type="ECO:0000256" key="8">
    <source>
        <dbReference type="SAM" id="SignalP"/>
    </source>
</evidence>
<keyword evidence="2" id="KW-1134">Transmembrane beta strand</keyword>
<evidence type="ECO:0000313" key="10">
    <source>
        <dbReference type="Proteomes" id="UP000214666"/>
    </source>
</evidence>
<dbReference type="KEGG" id="pkb:B4V02_13805"/>
<keyword evidence="10" id="KW-1185">Reference proteome</keyword>
<feature type="chain" id="PRO_5012284889" evidence="8">
    <location>
        <begin position="25"/>
        <end position="394"/>
    </location>
</feature>
<feature type="coiled-coil region" evidence="6">
    <location>
        <begin position="360"/>
        <end position="387"/>
    </location>
</feature>
<accession>A0A222WNX4</accession>
<dbReference type="InterPro" id="IPR051906">
    <property type="entry name" value="TolC-like"/>
</dbReference>
<reference evidence="9 10" key="1">
    <citation type="submission" date="2017-03" db="EMBL/GenBank/DDBJ databases">
        <title>Complete genome sequence of Paenibacillus Kribbensis producing bioflocculants.</title>
        <authorList>
            <person name="Lee H.-G."/>
            <person name="Oh H.-M."/>
        </authorList>
    </citation>
    <scope>NUCLEOTIDE SEQUENCE [LARGE SCALE GENOMIC DNA]</scope>
    <source>
        <strain evidence="9 10">AM49</strain>
    </source>
</reference>
<evidence type="ECO:0000256" key="3">
    <source>
        <dbReference type="ARBA" id="ARBA00022692"/>
    </source>
</evidence>
<dbReference type="STRING" id="172713.GCA_001705305_04943"/>
<keyword evidence="8" id="KW-0732">Signal</keyword>
<dbReference type="PANTHER" id="PTHR30026:SF20">
    <property type="entry name" value="OUTER MEMBRANE PROTEIN TOLC"/>
    <property type="match status" value="1"/>
</dbReference>
<keyword evidence="3" id="KW-0812">Transmembrane</keyword>
<gene>
    <name evidence="9" type="ORF">B4V02_13805</name>
</gene>
<evidence type="ECO:0000256" key="2">
    <source>
        <dbReference type="ARBA" id="ARBA00022452"/>
    </source>
</evidence>
<organism evidence="9 10">
    <name type="scientific">Paenibacillus kribbensis</name>
    <dbReference type="NCBI Taxonomy" id="172713"/>
    <lineage>
        <taxon>Bacteria</taxon>
        <taxon>Bacillati</taxon>
        <taxon>Bacillota</taxon>
        <taxon>Bacilli</taxon>
        <taxon>Bacillales</taxon>
        <taxon>Paenibacillaceae</taxon>
        <taxon>Paenibacillus</taxon>
    </lineage>
</organism>
<dbReference type="GO" id="GO:0015562">
    <property type="term" value="F:efflux transmembrane transporter activity"/>
    <property type="evidence" value="ECO:0007669"/>
    <property type="project" value="InterPro"/>
</dbReference>
<evidence type="ECO:0000256" key="6">
    <source>
        <dbReference type="SAM" id="Coils"/>
    </source>
</evidence>
<comment type="subcellular location">
    <subcellularLocation>
        <location evidence="1">Cell outer membrane</location>
    </subcellularLocation>
</comment>
<proteinExistence type="predicted"/>
<evidence type="ECO:0000256" key="4">
    <source>
        <dbReference type="ARBA" id="ARBA00023136"/>
    </source>
</evidence>
<dbReference type="RefSeq" id="WP_094155236.1">
    <property type="nucleotide sequence ID" value="NZ_CP020028.1"/>
</dbReference>
<feature type="region of interest" description="Disordered" evidence="7">
    <location>
        <begin position="25"/>
        <end position="53"/>
    </location>
</feature>
<dbReference type="PANTHER" id="PTHR30026">
    <property type="entry name" value="OUTER MEMBRANE PROTEIN TOLC"/>
    <property type="match status" value="1"/>
</dbReference>
<sequence length="394" mass="44160">MKQKAAATLLVLSLSAGLVSTVQADSASGSTATSTATSTASNTSGASSAVTSKTASTTGQALPTLTLKQAVEWAQTNNYNTRSTERDVERRRIEFKNAEKDLGNAYLDLIEGEYVGDEASWRNYNSSTLSYLASKKQALYAKDQLYFNAMKTYQSVFVAENQVKNDLEALEIAQAEEKIALAKFARGKLSEYAKNESVQARSQAQQTVEQSKTALQKARDALNFLMGQPNGSVYELVDRPIYKEPEKLDIEVHIQQLMDMNPNLWKLEDNIKTSELNVRYFDFNSGAGAYDLAKLDVDTAKEELDKGQKDFAESLRNLYATFKDNQKKYVQLEESLITAKEGLELSRKKWARGLIIELELKNSQLKVEQIERQMEELAIELNQNEYTLNKPWST</sequence>